<protein>
    <submittedName>
        <fullName evidence="2">Uncharacterized protein</fullName>
    </submittedName>
</protein>
<proteinExistence type="predicted"/>
<keyword evidence="1" id="KW-0472">Membrane</keyword>
<dbReference type="Proteomes" id="UP000182486">
    <property type="component" value="Unassembled WGS sequence"/>
</dbReference>
<dbReference type="AlphaFoldDB" id="A0A1K0GKW7"/>
<accession>A0A1K0GKW7</accession>
<keyword evidence="1" id="KW-0812">Transmembrane</keyword>
<organism evidence="2 3">
    <name type="scientific">Couchioplanes caeruleus subsp. caeruleus</name>
    <dbReference type="NCBI Taxonomy" id="56427"/>
    <lineage>
        <taxon>Bacteria</taxon>
        <taxon>Bacillati</taxon>
        <taxon>Actinomycetota</taxon>
        <taxon>Actinomycetes</taxon>
        <taxon>Micromonosporales</taxon>
        <taxon>Micromonosporaceae</taxon>
        <taxon>Couchioplanes</taxon>
    </lineage>
</organism>
<keyword evidence="3" id="KW-1185">Reference proteome</keyword>
<feature type="transmembrane region" description="Helical" evidence="1">
    <location>
        <begin position="36"/>
        <end position="62"/>
    </location>
</feature>
<sequence>MMYSHGIPALLVFLLLFVIAARRLAAVSTPAKWLRVIPVIALVVMPFYGYTDMNLSVMFFGIGWRWRRSTARSTVAPTPNL</sequence>
<reference evidence="2 3" key="1">
    <citation type="submission" date="2016-09" db="EMBL/GenBank/DDBJ databases">
        <title>Couchioplanes caeruleus draft genome sequence.</title>
        <authorList>
            <person name="Sheehan J."/>
            <person name="Caffrey P."/>
        </authorList>
    </citation>
    <scope>NUCLEOTIDE SEQUENCE [LARGE SCALE GENOMIC DNA]</scope>
    <source>
        <strain evidence="2 3">DSM 43634</strain>
    </source>
</reference>
<name>A0A1K0GKW7_9ACTN</name>
<gene>
    <name evidence="2" type="ORF">BG844_35325</name>
</gene>
<evidence type="ECO:0000313" key="2">
    <source>
        <dbReference type="EMBL" id="OJF09835.1"/>
    </source>
</evidence>
<dbReference type="RefSeq" id="WP_071809767.1">
    <property type="nucleotide sequence ID" value="NZ_MEIA01000544.1"/>
</dbReference>
<keyword evidence="1" id="KW-1133">Transmembrane helix</keyword>
<evidence type="ECO:0000313" key="3">
    <source>
        <dbReference type="Proteomes" id="UP000182486"/>
    </source>
</evidence>
<dbReference type="EMBL" id="MEIA01000544">
    <property type="protein sequence ID" value="OJF09835.1"/>
    <property type="molecule type" value="Genomic_DNA"/>
</dbReference>
<comment type="caution">
    <text evidence="2">The sequence shown here is derived from an EMBL/GenBank/DDBJ whole genome shotgun (WGS) entry which is preliminary data.</text>
</comment>
<evidence type="ECO:0000256" key="1">
    <source>
        <dbReference type="SAM" id="Phobius"/>
    </source>
</evidence>